<feature type="compositionally biased region" description="Low complexity" evidence="2">
    <location>
        <begin position="173"/>
        <end position="183"/>
    </location>
</feature>
<dbReference type="GO" id="GO:0035556">
    <property type="term" value="P:intracellular signal transduction"/>
    <property type="evidence" value="ECO:0007669"/>
    <property type="project" value="InterPro"/>
</dbReference>
<dbReference type="GO" id="GO:0005737">
    <property type="term" value="C:cytoplasm"/>
    <property type="evidence" value="ECO:0007669"/>
    <property type="project" value="TreeGrafter"/>
</dbReference>
<feature type="compositionally biased region" description="Basic and acidic residues" evidence="2">
    <location>
        <begin position="97"/>
        <end position="118"/>
    </location>
</feature>
<proteinExistence type="predicted"/>
<dbReference type="GeneID" id="14926343"/>
<dbReference type="Pfam" id="PF00620">
    <property type="entry name" value="RhoGAP"/>
    <property type="match status" value="1"/>
</dbReference>
<feature type="compositionally biased region" description="Basic and acidic residues" evidence="2">
    <location>
        <begin position="197"/>
        <end position="210"/>
    </location>
</feature>
<protein>
    <submittedName>
        <fullName evidence="5">RhoGAP domain containing protein</fullName>
    </submittedName>
</protein>
<dbReference type="InterPro" id="IPR000591">
    <property type="entry name" value="DEP_dom"/>
</dbReference>
<dbReference type="PANTHER" id="PTHR45876:SF8">
    <property type="entry name" value="FI04035P"/>
    <property type="match status" value="1"/>
</dbReference>
<keyword evidence="1" id="KW-0343">GTPase activation</keyword>
<dbReference type="InterPro" id="IPR036390">
    <property type="entry name" value="WH_DNA-bd_sf"/>
</dbReference>
<reference evidence="5 6" key="1">
    <citation type="journal article" date="2013" name="Genome Biol.">
        <title>Genome of Acanthamoeba castellanii highlights extensive lateral gene transfer and early evolution of tyrosine kinase signaling.</title>
        <authorList>
            <person name="Clarke M."/>
            <person name="Lohan A.J."/>
            <person name="Liu B."/>
            <person name="Lagkouvardos I."/>
            <person name="Roy S."/>
            <person name="Zafar N."/>
            <person name="Bertelli C."/>
            <person name="Schilde C."/>
            <person name="Kianianmomeni A."/>
            <person name="Burglin T.R."/>
            <person name="Frech C."/>
            <person name="Turcotte B."/>
            <person name="Kopec K.O."/>
            <person name="Synnott J.M."/>
            <person name="Choo C."/>
            <person name="Paponov I."/>
            <person name="Finkler A."/>
            <person name="Soon Heng Tan C."/>
            <person name="Hutchins A.P."/>
            <person name="Weinmeier T."/>
            <person name="Rattei T."/>
            <person name="Chu J.S."/>
            <person name="Gimenez G."/>
            <person name="Irimia M."/>
            <person name="Rigden D.J."/>
            <person name="Fitzpatrick D.A."/>
            <person name="Lorenzo-Morales J."/>
            <person name="Bateman A."/>
            <person name="Chiu C.H."/>
            <person name="Tang P."/>
            <person name="Hegemann P."/>
            <person name="Fromm H."/>
            <person name="Raoult D."/>
            <person name="Greub G."/>
            <person name="Miranda-Saavedra D."/>
            <person name="Chen N."/>
            <person name="Nash P."/>
            <person name="Ginger M.L."/>
            <person name="Horn M."/>
            <person name="Schaap P."/>
            <person name="Caler L."/>
            <person name="Loftus B."/>
        </authorList>
    </citation>
    <scope>NUCLEOTIDE SEQUENCE [LARGE SCALE GENOMIC DNA]</scope>
    <source>
        <strain evidence="5 6">Neff</strain>
    </source>
</reference>
<dbReference type="GO" id="GO:0005096">
    <property type="term" value="F:GTPase activator activity"/>
    <property type="evidence" value="ECO:0007669"/>
    <property type="project" value="UniProtKB-KW"/>
</dbReference>
<dbReference type="SMART" id="SM00324">
    <property type="entry name" value="RhoGAP"/>
    <property type="match status" value="1"/>
</dbReference>
<dbReference type="VEuPathDB" id="AmoebaDB:ACA1_290710"/>
<dbReference type="Gene3D" id="1.10.10.10">
    <property type="entry name" value="Winged helix-like DNA-binding domain superfamily/Winged helix DNA-binding domain"/>
    <property type="match status" value="1"/>
</dbReference>
<evidence type="ECO:0000259" key="3">
    <source>
        <dbReference type="PROSITE" id="PS50186"/>
    </source>
</evidence>
<dbReference type="PROSITE" id="PS50238">
    <property type="entry name" value="RHOGAP"/>
    <property type="match status" value="1"/>
</dbReference>
<feature type="compositionally biased region" description="Low complexity" evidence="2">
    <location>
        <begin position="244"/>
        <end position="255"/>
    </location>
</feature>
<dbReference type="InterPro" id="IPR000198">
    <property type="entry name" value="RhoGAP_dom"/>
</dbReference>
<feature type="compositionally biased region" description="Basic and acidic residues" evidence="2">
    <location>
        <begin position="29"/>
        <end position="62"/>
    </location>
</feature>
<feature type="compositionally biased region" description="Acidic residues" evidence="2">
    <location>
        <begin position="69"/>
        <end position="79"/>
    </location>
</feature>
<gene>
    <name evidence="5" type="ORF">ACA1_290710</name>
</gene>
<feature type="domain" description="DEP" evidence="3">
    <location>
        <begin position="277"/>
        <end position="355"/>
    </location>
</feature>
<dbReference type="SUPFAM" id="SSF48350">
    <property type="entry name" value="GTPase activation domain, GAP"/>
    <property type="match status" value="1"/>
</dbReference>
<feature type="compositionally biased region" description="Basic and acidic residues" evidence="2">
    <location>
        <begin position="1"/>
        <end position="18"/>
    </location>
</feature>
<accession>L8HJC4</accession>
<evidence type="ECO:0000313" key="5">
    <source>
        <dbReference type="EMBL" id="ELR25295.1"/>
    </source>
</evidence>
<dbReference type="PROSITE" id="PS50186">
    <property type="entry name" value="DEP"/>
    <property type="match status" value="1"/>
</dbReference>
<sequence length="621" mass="66708">MKELEALQDAAEAKREGDLASPRTQAVDDNDKKDVVPKNENDGKTAKSEEEGRGGAHEEQQGKETPATGEEETKTDEDGPSVSDAAATPTPSNSEESEAKAKEEKNENEAEEGGEKKAKTTKKKSKKEKKEVDPVLSPRAAAAGNGNDAAGGEKKKKKKKKKAPKTPRGGEGTAATTTAPAPASGGGSGIGAVTPLKLDEGAVGDKEGTKSGKAKKKGAQTERTRITNNDPPLSAVRAGPTTKSLASSSSHSAAAPPSPSAGVKFAQRLSLANVIPKLSTLPFEKKPRVFNSNIYTQSFSGKTLVKWMLEAGTGVRMDLEAMILGELMLNAGAIVPLSRKVEFSASGKDFYALTEGYADYARPRNMSVGGPGGGSMIGGRAGSNDEMRRAARRSSVMLTFRSISMRGLNHLAGFAKEKDKKDDDQEQPTNLVYGKSLEEVMALQMISHPDEKIPIILKTLTKAIIDTQGHKTEGIFRVPGKNDEISRLKAQFNKVDYTITSDDPNDLGGCLKMWFRELKDPLIPNSIYDECVLVANNPAECLEMVDTRVPELNKTVIYFLLGFLQEMSRHAGVTRMGSANLGMVFAPGLLRCEDVMKMMTNTAHEGAFVKNLIEHYRPAEN</sequence>
<dbReference type="PANTHER" id="PTHR45876">
    <property type="entry name" value="FI04035P"/>
    <property type="match status" value="1"/>
</dbReference>
<keyword evidence="6" id="KW-1185">Reference proteome</keyword>
<dbReference type="InterPro" id="IPR008936">
    <property type="entry name" value="Rho_GTPase_activation_prot"/>
</dbReference>
<evidence type="ECO:0000259" key="4">
    <source>
        <dbReference type="PROSITE" id="PS50238"/>
    </source>
</evidence>
<dbReference type="AlphaFoldDB" id="L8HJC4"/>
<feature type="domain" description="Rho-GAP" evidence="4">
    <location>
        <begin position="435"/>
        <end position="620"/>
    </location>
</feature>
<dbReference type="KEGG" id="acan:ACA1_290710"/>
<feature type="compositionally biased region" description="Basic residues" evidence="2">
    <location>
        <begin position="154"/>
        <end position="165"/>
    </location>
</feature>
<evidence type="ECO:0000256" key="2">
    <source>
        <dbReference type="SAM" id="MobiDB-lite"/>
    </source>
</evidence>
<dbReference type="EMBL" id="KB007805">
    <property type="protein sequence ID" value="ELR25295.1"/>
    <property type="molecule type" value="Genomic_DNA"/>
</dbReference>
<dbReference type="Gene3D" id="1.10.555.10">
    <property type="entry name" value="Rho GTPase activation protein"/>
    <property type="match status" value="1"/>
</dbReference>
<dbReference type="SUPFAM" id="SSF46785">
    <property type="entry name" value="Winged helix' DNA-binding domain"/>
    <property type="match status" value="1"/>
</dbReference>
<feature type="compositionally biased region" description="Low complexity" evidence="2">
    <location>
        <begin position="140"/>
        <end position="150"/>
    </location>
</feature>
<name>L8HJC4_ACACF</name>
<feature type="region of interest" description="Disordered" evidence="2">
    <location>
        <begin position="1"/>
        <end position="261"/>
    </location>
</feature>
<dbReference type="RefSeq" id="XP_004368050.1">
    <property type="nucleotide sequence ID" value="XM_004367993.1"/>
</dbReference>
<evidence type="ECO:0000256" key="1">
    <source>
        <dbReference type="ARBA" id="ARBA00022468"/>
    </source>
</evidence>
<dbReference type="Proteomes" id="UP000011083">
    <property type="component" value="Unassembled WGS sequence"/>
</dbReference>
<dbReference type="OrthoDB" id="437889at2759"/>
<dbReference type="STRING" id="1257118.L8HJC4"/>
<evidence type="ECO:0000313" key="6">
    <source>
        <dbReference type="Proteomes" id="UP000011083"/>
    </source>
</evidence>
<dbReference type="InterPro" id="IPR036388">
    <property type="entry name" value="WH-like_DNA-bd_sf"/>
</dbReference>
<organism evidence="5 6">
    <name type="scientific">Acanthamoeba castellanii (strain ATCC 30010 / Neff)</name>
    <dbReference type="NCBI Taxonomy" id="1257118"/>
    <lineage>
        <taxon>Eukaryota</taxon>
        <taxon>Amoebozoa</taxon>
        <taxon>Discosea</taxon>
        <taxon>Longamoebia</taxon>
        <taxon>Centramoebida</taxon>
        <taxon>Acanthamoebidae</taxon>
        <taxon>Acanthamoeba</taxon>
    </lineage>
</organism>